<protein>
    <submittedName>
        <fullName evidence="1">Uncharacterized protein</fullName>
    </submittedName>
</protein>
<dbReference type="Proteomes" id="UP001148737">
    <property type="component" value="Unassembled WGS sequence"/>
</dbReference>
<organism evidence="1 2">
    <name type="scientific">Lecanicillium saksenae</name>
    <dbReference type="NCBI Taxonomy" id="468837"/>
    <lineage>
        <taxon>Eukaryota</taxon>
        <taxon>Fungi</taxon>
        <taxon>Dikarya</taxon>
        <taxon>Ascomycota</taxon>
        <taxon>Pezizomycotina</taxon>
        <taxon>Sordariomycetes</taxon>
        <taxon>Hypocreomycetidae</taxon>
        <taxon>Hypocreales</taxon>
        <taxon>Cordycipitaceae</taxon>
        <taxon>Lecanicillium</taxon>
    </lineage>
</organism>
<name>A0ACC1QXV5_9HYPO</name>
<proteinExistence type="predicted"/>
<gene>
    <name evidence="1" type="ORF">NLG97_g4425</name>
</gene>
<evidence type="ECO:0000313" key="1">
    <source>
        <dbReference type="EMBL" id="KAJ3493914.1"/>
    </source>
</evidence>
<comment type="caution">
    <text evidence="1">The sequence shown here is derived from an EMBL/GenBank/DDBJ whole genome shotgun (WGS) entry which is preliminary data.</text>
</comment>
<dbReference type="EMBL" id="JANAKD010000435">
    <property type="protein sequence ID" value="KAJ3493914.1"/>
    <property type="molecule type" value="Genomic_DNA"/>
</dbReference>
<accession>A0ACC1QXV5</accession>
<sequence>MANPHAQRGQNFTETIHHDTYPFIAEANHTGRTVFITGASKGIGRTTALAFARSGAANIILAARSSLDGVKAEIESLYGHLNPAPNVVTISLDVTSEDAVDAALEVVKKHVSSIDILINNAGCLEEFKPVKETNRREWWQTWEVNIKGAYLVTHAFLDLVLASESKTIINISSKGGLYTRHGASAYGSSKAAIIRFSEFLDFEYRSQGLVAFALHPGSIPTELALGLPASGHAALTDTTQLAADTMAWLTQERRPWLGGRYVSSNWDMSQLLLKKEEIIASDKLKLTVNF</sequence>
<reference evidence="1" key="1">
    <citation type="submission" date="2022-07" db="EMBL/GenBank/DDBJ databases">
        <title>Genome Sequence of Lecanicillium saksenae.</title>
        <authorList>
            <person name="Buettner E."/>
        </authorList>
    </citation>
    <scope>NUCLEOTIDE SEQUENCE</scope>
    <source>
        <strain evidence="1">VT-O1</strain>
    </source>
</reference>
<evidence type="ECO:0000313" key="2">
    <source>
        <dbReference type="Proteomes" id="UP001148737"/>
    </source>
</evidence>
<keyword evidence="2" id="KW-1185">Reference proteome</keyword>